<keyword evidence="6" id="KW-1185">Reference proteome</keyword>
<feature type="region of interest" description="Disordered" evidence="1">
    <location>
        <begin position="183"/>
        <end position="227"/>
    </location>
</feature>
<evidence type="ECO:0000256" key="1">
    <source>
        <dbReference type="SAM" id="MobiDB-lite"/>
    </source>
</evidence>
<accession>A0A972FPF6</accession>
<feature type="signal peptide" evidence="2">
    <location>
        <begin position="1"/>
        <end position="20"/>
    </location>
</feature>
<feature type="compositionally biased region" description="Basic and acidic residues" evidence="1">
    <location>
        <begin position="187"/>
        <end position="222"/>
    </location>
</feature>
<dbReference type="PANTHER" id="PTHR45737">
    <property type="entry name" value="VON WILLEBRAND FACTOR A DOMAIN-CONTAINING PROTEIN 5A"/>
    <property type="match status" value="1"/>
</dbReference>
<dbReference type="NCBIfam" id="TIGR03788">
    <property type="entry name" value="marine_srt_targ"/>
    <property type="match status" value="1"/>
</dbReference>
<comment type="caution">
    <text evidence="5">The sequence shown here is derived from an EMBL/GenBank/DDBJ whole genome shotgun (WGS) entry which is preliminary data.</text>
</comment>
<gene>
    <name evidence="5" type="ORF">HC757_00680</name>
</gene>
<organism evidence="5 6">
    <name type="scientific">Shewanella salipaludis</name>
    <dbReference type="NCBI Taxonomy" id="2723052"/>
    <lineage>
        <taxon>Bacteria</taxon>
        <taxon>Pseudomonadati</taxon>
        <taxon>Pseudomonadota</taxon>
        <taxon>Gammaproteobacteria</taxon>
        <taxon>Alteromonadales</taxon>
        <taxon>Shewanellaceae</taxon>
        <taxon>Shewanella</taxon>
    </lineage>
</organism>
<dbReference type="SMART" id="SM00609">
    <property type="entry name" value="VIT"/>
    <property type="match status" value="1"/>
</dbReference>
<dbReference type="SUPFAM" id="SSF53300">
    <property type="entry name" value="vWA-like"/>
    <property type="match status" value="1"/>
</dbReference>
<evidence type="ECO:0000313" key="5">
    <source>
        <dbReference type="EMBL" id="NMH63700.1"/>
    </source>
</evidence>
<sequence>MLAALVSLACLLWAAPAAVAAAEAGAAQEAELDQGSLWYLDEDGGYRQALPLHTRVEMQVAGLVNRVRVIQSFENPGQDWLNGEYRFPLPNEAAVDALRLILGERIIEGRIQAKAAARQSYETAKVQGRRASLVTQERPNIFSTEVANLAPRETMTVEISYQETLNYLDGEVGLRFPMRITPRYSPRRPDAAEDSPVHDPEASLEDKQEDWQEDRQENRQADEQAGSGWAAAQSEYWEWFVGATEPQPDVDIRVRLAAGFPLAEVISPYHGITRTEQPDGSTEISLTEAVIANRDFVLRWRPQALLGAEVAMFNQPGRTHAASARPRAETPAGVQGTGAEDEARYALVMLMPPGASDRHPDPVPRELILVIDTSGSMAGDAIAQAKQAMAQALSGLRPQDSFNILAFSSGVNAFAAGALPANSRNLSRAQDFVAALTADGGTEMAPALMRALAAAGQQKLRQKLQQKLRQIIFMTDGAVDNEAALFRLIAEHLGSSRLFTVGIGPAPNSHFMQRAAELGRGSFLYIGKQAEVASRMQTLLGKLALPVVTDIRLEYPDGSVPDYWPRRVTDLYRGEPLLISLKQAADSPKELRVSGNVDDQFWQRQLFLGEALPGTGLDILWARKQLAALELSRTQANEAEVKAAVTALALDYHLVSRHTSLVAVELTPARQTGEPTREAQVRQAFPWGWQPGPGSLPQTATASRLEILLGALLIGLAALLALGHRGRAGGLLRP</sequence>
<dbReference type="InterPro" id="IPR002035">
    <property type="entry name" value="VWF_A"/>
</dbReference>
<dbReference type="PROSITE" id="PS50234">
    <property type="entry name" value="VWFA"/>
    <property type="match status" value="1"/>
</dbReference>
<reference evidence="5" key="1">
    <citation type="submission" date="2020-04" db="EMBL/GenBank/DDBJ databases">
        <title>Description of Shewanella salipaludis sp. nov., isolated from a salt marsh.</title>
        <authorList>
            <person name="Park S."/>
            <person name="Yoon J.-H."/>
        </authorList>
    </citation>
    <scope>NUCLEOTIDE SEQUENCE</scope>
    <source>
        <strain evidence="5">SHSM-M6</strain>
    </source>
</reference>
<keyword evidence="2" id="KW-0732">Signal</keyword>
<dbReference type="InterPro" id="IPR036465">
    <property type="entry name" value="vWFA_dom_sf"/>
</dbReference>
<dbReference type="InterPro" id="IPR013694">
    <property type="entry name" value="VIT"/>
</dbReference>
<dbReference type="PROSITE" id="PS51468">
    <property type="entry name" value="VIT"/>
    <property type="match status" value="1"/>
</dbReference>
<evidence type="ECO:0000313" key="6">
    <source>
        <dbReference type="Proteomes" id="UP000737113"/>
    </source>
</evidence>
<dbReference type="Proteomes" id="UP000737113">
    <property type="component" value="Unassembled WGS sequence"/>
</dbReference>
<feature type="region of interest" description="Disordered" evidence="1">
    <location>
        <begin position="319"/>
        <end position="338"/>
    </location>
</feature>
<dbReference type="InterPro" id="IPR022440">
    <property type="entry name" value="CHP03788"/>
</dbReference>
<dbReference type="Pfam" id="PF13768">
    <property type="entry name" value="VWA_3"/>
    <property type="match status" value="1"/>
</dbReference>
<protein>
    <submittedName>
        <fullName evidence="5">Marine proteobacterial sortase target protein</fullName>
    </submittedName>
</protein>
<feature type="chain" id="PRO_5037386051" evidence="2">
    <location>
        <begin position="21"/>
        <end position="734"/>
    </location>
</feature>
<dbReference type="EMBL" id="JAAXYH010000001">
    <property type="protein sequence ID" value="NMH63700.1"/>
    <property type="molecule type" value="Genomic_DNA"/>
</dbReference>
<dbReference type="Gene3D" id="3.40.50.410">
    <property type="entry name" value="von Willebrand factor, type A domain"/>
    <property type="match status" value="1"/>
</dbReference>
<dbReference type="AlphaFoldDB" id="A0A972FPF6"/>
<name>A0A972FPF6_9GAMM</name>
<feature type="domain" description="VIT" evidence="4">
    <location>
        <begin position="35"/>
        <end position="163"/>
    </location>
</feature>
<proteinExistence type="predicted"/>
<evidence type="ECO:0000259" key="4">
    <source>
        <dbReference type="PROSITE" id="PS51468"/>
    </source>
</evidence>
<evidence type="ECO:0000259" key="3">
    <source>
        <dbReference type="PROSITE" id="PS50234"/>
    </source>
</evidence>
<dbReference type="PANTHER" id="PTHR45737:SF6">
    <property type="entry name" value="VON WILLEBRAND FACTOR A DOMAIN-CONTAINING PROTEIN 5A"/>
    <property type="match status" value="1"/>
</dbReference>
<dbReference type="SMART" id="SM00327">
    <property type="entry name" value="VWA"/>
    <property type="match status" value="1"/>
</dbReference>
<evidence type="ECO:0000256" key="2">
    <source>
        <dbReference type="SAM" id="SignalP"/>
    </source>
</evidence>
<feature type="domain" description="VWFA" evidence="3">
    <location>
        <begin position="366"/>
        <end position="543"/>
    </location>
</feature>
<dbReference type="Pfam" id="PF08487">
    <property type="entry name" value="VIT"/>
    <property type="match status" value="1"/>
</dbReference>